<evidence type="ECO:0000313" key="2">
    <source>
        <dbReference type="EMBL" id="CAF2754974.1"/>
    </source>
</evidence>
<feature type="region of interest" description="Disordered" evidence="1">
    <location>
        <begin position="140"/>
        <end position="180"/>
    </location>
</feature>
<dbReference type="Pfam" id="PF01221">
    <property type="entry name" value="Dynein_light"/>
    <property type="match status" value="1"/>
</dbReference>
<proteinExistence type="predicted"/>
<keyword evidence="4" id="KW-1185">Reference proteome</keyword>
<reference evidence="2" key="2">
    <citation type="submission" date="2021-02" db="EMBL/GenBank/DDBJ databases">
        <authorList>
            <person name="Bekaert M."/>
        </authorList>
    </citation>
    <scope>NUCLEOTIDE SEQUENCE</scope>
    <source>
        <strain evidence="2">IoA-00</strain>
    </source>
</reference>
<dbReference type="InterPro" id="IPR037177">
    <property type="entry name" value="DLC_sf"/>
</dbReference>
<evidence type="ECO:0000256" key="1">
    <source>
        <dbReference type="SAM" id="MobiDB-lite"/>
    </source>
</evidence>
<feature type="compositionally biased region" description="Basic and acidic residues" evidence="1">
    <location>
        <begin position="169"/>
        <end position="180"/>
    </location>
</feature>
<protein>
    <submittedName>
        <fullName evidence="2">DNAL4</fullName>
    </submittedName>
    <submittedName>
        <fullName evidence="3">Dynein, axonemal, light chain 4 [Ceratitis capitata]</fullName>
    </submittedName>
</protein>
<evidence type="ECO:0000313" key="3">
    <source>
        <dbReference type="EMBL" id="CDW33906.1"/>
    </source>
</evidence>
<dbReference type="InterPro" id="IPR001372">
    <property type="entry name" value="Dynein_light_chain_typ-1/2"/>
</dbReference>
<dbReference type="EMBL" id="HG994580">
    <property type="protein sequence ID" value="CAF2754974.1"/>
    <property type="molecule type" value="Genomic_DNA"/>
</dbReference>
<evidence type="ECO:0000313" key="4">
    <source>
        <dbReference type="Proteomes" id="UP000675881"/>
    </source>
</evidence>
<gene>
    <name evidence="3" type="primary">Dnal4</name>
    <name evidence="2" type="ORF">LSAA_2160</name>
</gene>
<name>A0A0K2U887_LEPSM</name>
<dbReference type="GO" id="GO:0030286">
    <property type="term" value="C:dynein complex"/>
    <property type="evidence" value="ECO:0007669"/>
    <property type="project" value="InterPro"/>
</dbReference>
<dbReference type="SMART" id="SM01375">
    <property type="entry name" value="Dynein_light"/>
    <property type="match status" value="1"/>
</dbReference>
<dbReference type="Gene3D" id="3.30.740.10">
    <property type="entry name" value="Protein Inhibitor Of Neuronal Nitric Oxide Synthase"/>
    <property type="match status" value="1"/>
</dbReference>
<dbReference type="EMBL" id="HACA01016545">
    <property type="protein sequence ID" value="CDW33906.1"/>
    <property type="molecule type" value="Transcribed_RNA"/>
</dbReference>
<accession>A0A0K2U887</accession>
<dbReference type="Proteomes" id="UP000675881">
    <property type="component" value="Chromosome 1"/>
</dbReference>
<dbReference type="AlphaFoldDB" id="A0A0K2U887"/>
<dbReference type="SUPFAM" id="SSF54648">
    <property type="entry name" value="DLC"/>
    <property type="match status" value="1"/>
</dbReference>
<reference evidence="3" key="1">
    <citation type="submission" date="2014-05" db="EMBL/GenBank/DDBJ databases">
        <authorList>
            <person name="Chronopoulou M."/>
        </authorList>
    </citation>
    <scope>NUCLEOTIDE SEQUENCE</scope>
    <source>
        <tissue evidence="3">Whole organism</tissue>
    </source>
</reference>
<dbReference type="OrthoDB" id="6506078at2759"/>
<organism evidence="3">
    <name type="scientific">Lepeophtheirus salmonis</name>
    <name type="common">Salmon louse</name>
    <name type="synonym">Caligus salmonis</name>
    <dbReference type="NCBI Taxonomy" id="72036"/>
    <lineage>
        <taxon>Eukaryota</taxon>
        <taxon>Metazoa</taxon>
        <taxon>Ecdysozoa</taxon>
        <taxon>Arthropoda</taxon>
        <taxon>Crustacea</taxon>
        <taxon>Multicrustacea</taxon>
        <taxon>Hexanauplia</taxon>
        <taxon>Copepoda</taxon>
        <taxon>Siphonostomatoida</taxon>
        <taxon>Caligidae</taxon>
        <taxon>Lepeophtheirus</taxon>
    </lineage>
</organism>
<sequence length="180" mass="21078">MSLPEDTNGLEIRDWESFKPRIQLHELIDRTVQTSRHTFPLVMKCPMRNEEDRKEILEIIVAAMEMSAKVNYWRSAEKIKRNLDKVYGPSWQVIIGENFTFNVDYEDQFLYYIIFGAVGILVWKCGDMLQCEVNHFVPGSKKKDNKSRKTHGAMNLLRGEKAYVPSSMRKKDTSKQTKQK</sequence>
<dbReference type="GO" id="GO:0007017">
    <property type="term" value="P:microtubule-based process"/>
    <property type="evidence" value="ECO:0007669"/>
    <property type="project" value="InterPro"/>
</dbReference>